<evidence type="ECO:0000313" key="2">
    <source>
        <dbReference type="Proteomes" id="UP000436088"/>
    </source>
</evidence>
<organism evidence="1 2">
    <name type="scientific">Hibiscus syriacus</name>
    <name type="common">Rose of Sharon</name>
    <dbReference type="NCBI Taxonomy" id="106335"/>
    <lineage>
        <taxon>Eukaryota</taxon>
        <taxon>Viridiplantae</taxon>
        <taxon>Streptophyta</taxon>
        <taxon>Embryophyta</taxon>
        <taxon>Tracheophyta</taxon>
        <taxon>Spermatophyta</taxon>
        <taxon>Magnoliopsida</taxon>
        <taxon>eudicotyledons</taxon>
        <taxon>Gunneridae</taxon>
        <taxon>Pentapetalae</taxon>
        <taxon>rosids</taxon>
        <taxon>malvids</taxon>
        <taxon>Malvales</taxon>
        <taxon>Malvaceae</taxon>
        <taxon>Malvoideae</taxon>
        <taxon>Hibiscus</taxon>
    </lineage>
</organism>
<comment type="caution">
    <text evidence="1">The sequence shown here is derived from an EMBL/GenBank/DDBJ whole genome shotgun (WGS) entry which is preliminary data.</text>
</comment>
<proteinExistence type="predicted"/>
<dbReference type="EMBL" id="VEPZ02001515">
    <property type="protein sequence ID" value="KAE8670182.1"/>
    <property type="molecule type" value="Genomic_DNA"/>
</dbReference>
<accession>A0A6A2X538</accession>
<reference evidence="1" key="1">
    <citation type="submission" date="2019-09" db="EMBL/GenBank/DDBJ databases">
        <title>Draft genome information of white flower Hibiscus syriacus.</title>
        <authorList>
            <person name="Kim Y.-M."/>
        </authorList>
    </citation>
    <scope>NUCLEOTIDE SEQUENCE [LARGE SCALE GENOMIC DNA]</scope>
    <source>
        <strain evidence="1">YM2019G1</strain>
    </source>
</reference>
<name>A0A6A2X538_HIBSY</name>
<dbReference type="GO" id="GO:0016301">
    <property type="term" value="F:kinase activity"/>
    <property type="evidence" value="ECO:0007669"/>
    <property type="project" value="UniProtKB-KW"/>
</dbReference>
<keyword evidence="2" id="KW-1185">Reference proteome</keyword>
<dbReference type="AlphaFoldDB" id="A0A6A2X538"/>
<protein>
    <submittedName>
        <fullName evidence="1">Leucine-rich repeat receptor-like serine/threonine-protein kinase BAM1-like</fullName>
    </submittedName>
</protein>
<sequence>MAIFEHLFWSNPAFSSPGQITNGALGSGSLGKLGNQERVWTAYASDGEQYLTHIAQPAPLPCIARGKASNTPSKKHHQGCIFILSTPAQFLCIYCIIQ</sequence>
<gene>
    <name evidence="1" type="ORF">F3Y22_tig00112205pilonHSYRG00012</name>
</gene>
<evidence type="ECO:0000313" key="1">
    <source>
        <dbReference type="EMBL" id="KAE8670182.1"/>
    </source>
</evidence>
<dbReference type="Proteomes" id="UP000436088">
    <property type="component" value="Unassembled WGS sequence"/>
</dbReference>